<feature type="domain" description="Ribosomal eL28/Mak16" evidence="4">
    <location>
        <begin position="11"/>
        <end position="120"/>
    </location>
</feature>
<evidence type="ECO:0000256" key="2">
    <source>
        <dbReference type="ARBA" id="ARBA00022980"/>
    </source>
</evidence>
<proteinExistence type="inferred from homology"/>
<evidence type="ECO:0000256" key="3">
    <source>
        <dbReference type="ARBA" id="ARBA00023274"/>
    </source>
</evidence>
<dbReference type="GO" id="GO:1990904">
    <property type="term" value="C:ribonucleoprotein complex"/>
    <property type="evidence" value="ECO:0007669"/>
    <property type="project" value="UniProtKB-KW"/>
</dbReference>
<accession>A0A0G4F7R8</accession>
<dbReference type="AlphaFoldDB" id="A0A0G4F7R8"/>
<evidence type="ECO:0000256" key="1">
    <source>
        <dbReference type="ARBA" id="ARBA00007926"/>
    </source>
</evidence>
<gene>
    <name evidence="5" type="ORF">Cvel_2945</name>
</gene>
<protein>
    <recommendedName>
        <fullName evidence="4">Ribosomal eL28/Mak16 domain-containing protein</fullName>
    </recommendedName>
</protein>
<dbReference type="InterPro" id="IPR002672">
    <property type="entry name" value="Ribosomal_eL28"/>
</dbReference>
<dbReference type="GO" id="GO:0003735">
    <property type="term" value="F:structural constituent of ribosome"/>
    <property type="evidence" value="ECO:0007669"/>
    <property type="project" value="InterPro"/>
</dbReference>
<reference evidence="5" key="1">
    <citation type="submission" date="2014-11" db="EMBL/GenBank/DDBJ databases">
        <authorList>
            <person name="Otto D Thomas"/>
            <person name="Naeem Raeece"/>
        </authorList>
    </citation>
    <scope>NUCLEOTIDE SEQUENCE</scope>
</reference>
<dbReference type="GO" id="GO:0006412">
    <property type="term" value="P:translation"/>
    <property type="evidence" value="ECO:0007669"/>
    <property type="project" value="InterPro"/>
</dbReference>
<dbReference type="PhylomeDB" id="A0A0G4F7R8"/>
<evidence type="ECO:0000313" key="5">
    <source>
        <dbReference type="EMBL" id="CEM08743.1"/>
    </source>
</evidence>
<dbReference type="GO" id="GO:0005840">
    <property type="term" value="C:ribosome"/>
    <property type="evidence" value="ECO:0007669"/>
    <property type="project" value="UniProtKB-KW"/>
</dbReference>
<dbReference type="InterPro" id="IPR029004">
    <property type="entry name" value="Ribosomal_eL28/Mak16"/>
</dbReference>
<organism evidence="5">
    <name type="scientific">Chromera velia CCMP2878</name>
    <dbReference type="NCBI Taxonomy" id="1169474"/>
    <lineage>
        <taxon>Eukaryota</taxon>
        <taxon>Sar</taxon>
        <taxon>Alveolata</taxon>
        <taxon>Colpodellida</taxon>
        <taxon>Chromeraceae</taxon>
        <taxon>Chromera</taxon>
    </lineage>
</organism>
<dbReference type="EMBL" id="CDMZ01000187">
    <property type="protein sequence ID" value="CEM08743.1"/>
    <property type="molecule type" value="Genomic_DNA"/>
</dbReference>
<comment type="similarity">
    <text evidence="1">Belongs to the eukaryotic ribosomal protein eL28 family.</text>
</comment>
<keyword evidence="3" id="KW-0687">Ribonucleoprotein</keyword>
<sequence length="129" mass="14720">MAMNNGASADLIWECVKHNSCFIRKQKSNGTIFTKEPGNLMGLNKYKFSGIANPKAVDMSSKKGKVVMKLTNQKKDRHPKTASIPRVLHNDRKKVNSKLYEVAKQRPDLYPVVEKRYFRLRGLQAKKAD</sequence>
<dbReference type="Gene3D" id="3.30.390.110">
    <property type="match status" value="1"/>
</dbReference>
<name>A0A0G4F7R8_9ALVE</name>
<dbReference type="PANTHER" id="PTHR10544">
    <property type="entry name" value="60S RIBOSOMAL PROTEIN L28"/>
    <property type="match status" value="1"/>
</dbReference>
<dbReference type="Pfam" id="PF01778">
    <property type="entry name" value="Ribosomal_L28e"/>
    <property type="match status" value="1"/>
</dbReference>
<evidence type="ECO:0000259" key="4">
    <source>
        <dbReference type="Pfam" id="PF01778"/>
    </source>
</evidence>
<dbReference type="VEuPathDB" id="CryptoDB:Cvel_2945"/>
<keyword evidence="2" id="KW-0689">Ribosomal protein</keyword>